<organism evidence="1 2">
    <name type="scientific">Claviceps pusilla</name>
    <dbReference type="NCBI Taxonomy" id="123648"/>
    <lineage>
        <taxon>Eukaryota</taxon>
        <taxon>Fungi</taxon>
        <taxon>Dikarya</taxon>
        <taxon>Ascomycota</taxon>
        <taxon>Pezizomycotina</taxon>
        <taxon>Sordariomycetes</taxon>
        <taxon>Hypocreomycetidae</taxon>
        <taxon>Hypocreales</taxon>
        <taxon>Clavicipitaceae</taxon>
        <taxon>Claviceps</taxon>
    </lineage>
</organism>
<dbReference type="EMBL" id="SRPW01001057">
    <property type="protein sequence ID" value="KAG6008184.1"/>
    <property type="molecule type" value="Genomic_DNA"/>
</dbReference>
<proteinExistence type="predicted"/>
<reference evidence="1" key="1">
    <citation type="journal article" date="2020" name="bioRxiv">
        <title>Whole genome comparisons of ergot fungi reveals the divergence and evolution of species within the genus Claviceps are the result of varying mechanisms driving genome evolution and host range expansion.</title>
        <authorList>
            <person name="Wyka S.A."/>
            <person name="Mondo S.J."/>
            <person name="Liu M."/>
            <person name="Dettman J."/>
            <person name="Nalam V."/>
            <person name="Broders K.D."/>
        </authorList>
    </citation>
    <scope>NUCLEOTIDE SEQUENCE</scope>
    <source>
        <strain evidence="1">CCC 602</strain>
    </source>
</reference>
<dbReference type="Proteomes" id="UP000748025">
    <property type="component" value="Unassembled WGS sequence"/>
</dbReference>
<evidence type="ECO:0000313" key="2">
    <source>
        <dbReference type="Proteomes" id="UP000748025"/>
    </source>
</evidence>
<gene>
    <name evidence="1" type="ORF">E4U43_000197</name>
</gene>
<sequence>MGCNSSLSSTHSHLAPAAVGNEQQQLTGWTKQTASDAHDVHDADALVRSDTIATAIKDPGHTRRLRVLTLRALATQSGRAWDKEKAKESTSELAQARPFPAGESRRWGGDVNFQVVWCFMVDVKGLNPQVRTKVADVLWRRDVPGLNSFGWRHV</sequence>
<dbReference type="AlphaFoldDB" id="A0A9P7T094"/>
<keyword evidence="2" id="KW-1185">Reference proteome</keyword>
<evidence type="ECO:0000313" key="1">
    <source>
        <dbReference type="EMBL" id="KAG6008184.1"/>
    </source>
</evidence>
<name>A0A9P7T094_9HYPO</name>
<comment type="caution">
    <text evidence="1">The sequence shown here is derived from an EMBL/GenBank/DDBJ whole genome shotgun (WGS) entry which is preliminary data.</text>
</comment>
<accession>A0A9P7T094</accession>
<protein>
    <submittedName>
        <fullName evidence="1">Uncharacterized protein</fullName>
    </submittedName>
</protein>